<evidence type="ECO:0000313" key="2">
    <source>
        <dbReference type="Proteomes" id="UP000582837"/>
    </source>
</evidence>
<dbReference type="AlphaFoldDB" id="A0A841H752"/>
<dbReference type="RefSeq" id="WP_170035263.1">
    <property type="nucleotide sequence ID" value="NZ_JABDTL010000001.1"/>
</dbReference>
<reference evidence="1 2" key="1">
    <citation type="submission" date="2020-08" db="EMBL/GenBank/DDBJ databases">
        <title>Genomic Encyclopedia of Type Strains, Phase IV (KMG-IV): sequencing the most valuable type-strain genomes for metagenomic binning, comparative biology and taxonomic classification.</title>
        <authorList>
            <person name="Goeker M."/>
        </authorList>
    </citation>
    <scope>NUCLEOTIDE SEQUENCE [LARGE SCALE GENOMIC DNA]</scope>
    <source>
        <strain evidence="1 2">DSM 29007</strain>
    </source>
</reference>
<gene>
    <name evidence="1" type="ORF">HNQ61_005347</name>
</gene>
<keyword evidence="2" id="KW-1185">Reference proteome</keyword>
<dbReference type="Proteomes" id="UP000582837">
    <property type="component" value="Unassembled WGS sequence"/>
</dbReference>
<accession>A0A841H752</accession>
<sequence length="138" mass="15186">MAVLLLGAACGPRWAPDPGPGPVALDWSSLVGCYRRDTMRFSLDSVPFVSRFQNGTRRAVSSTRRASDVYWYLTGRNTVVLVMDDHLHRTTAEFVVRGDSLIGRAWTYTDVARGPALPYAFDAVRDPCGDGIDQSDGF</sequence>
<evidence type="ECO:0000313" key="1">
    <source>
        <dbReference type="EMBL" id="MBB6073676.1"/>
    </source>
</evidence>
<dbReference type="EMBL" id="JACHIA010000027">
    <property type="protein sequence ID" value="MBB6073676.1"/>
    <property type="molecule type" value="Genomic_DNA"/>
</dbReference>
<protein>
    <submittedName>
        <fullName evidence="1">Uncharacterized protein</fullName>
    </submittedName>
</protein>
<comment type="caution">
    <text evidence="1">The sequence shown here is derived from an EMBL/GenBank/DDBJ whole genome shotgun (WGS) entry which is preliminary data.</text>
</comment>
<organism evidence="1 2">
    <name type="scientific">Longimicrobium terrae</name>
    <dbReference type="NCBI Taxonomy" id="1639882"/>
    <lineage>
        <taxon>Bacteria</taxon>
        <taxon>Pseudomonadati</taxon>
        <taxon>Gemmatimonadota</taxon>
        <taxon>Longimicrobiia</taxon>
        <taxon>Longimicrobiales</taxon>
        <taxon>Longimicrobiaceae</taxon>
        <taxon>Longimicrobium</taxon>
    </lineage>
</organism>
<proteinExistence type="predicted"/>
<name>A0A841H752_9BACT</name>